<dbReference type="Proteomes" id="UP000004277">
    <property type="component" value="Unassembled WGS sequence"/>
</dbReference>
<proteinExistence type="predicted"/>
<gene>
    <name evidence="1" type="ORF">MW7_009895</name>
</gene>
<dbReference type="EMBL" id="AKCV02000016">
    <property type="protein sequence ID" value="TMS58074.1"/>
    <property type="molecule type" value="Genomic_DNA"/>
</dbReference>
<name>A0ACD3SPI3_9BURK</name>
<comment type="caution">
    <text evidence="1">The sequence shown here is derived from an EMBL/GenBank/DDBJ whole genome shotgun (WGS) entry which is preliminary data.</text>
</comment>
<organism evidence="1 2">
    <name type="scientific">Imbroritus primus</name>
    <dbReference type="NCBI Taxonomy" id="3058603"/>
    <lineage>
        <taxon>Bacteria</taxon>
        <taxon>Pseudomonadati</taxon>
        <taxon>Pseudomonadota</taxon>
        <taxon>Betaproteobacteria</taxon>
        <taxon>Burkholderiales</taxon>
        <taxon>Burkholderiaceae</taxon>
        <taxon>Imbroritus</taxon>
    </lineage>
</organism>
<accession>A0ACD3SPI3</accession>
<keyword evidence="2" id="KW-1185">Reference proteome</keyword>
<protein>
    <submittedName>
        <fullName evidence="1">DUF3047 domain-containing protein</fullName>
    </submittedName>
</protein>
<evidence type="ECO:0000313" key="2">
    <source>
        <dbReference type="Proteomes" id="UP000004277"/>
    </source>
</evidence>
<sequence length="257" mass="28411">MRISSCQLIFLGCAAAALLGACAPLERAAPRAQHEPVAQANQLATHVPPFSGQSAGILPQGWKPWILNRQKVATEYQLAQEGTRIALRADAASSASGLYVPLVPGKRRHLRWEWKTDNWIEAAENSSRQREDSPLRIFVAFGGDIATLPLKDQLMFEMARVTTGREMPYATLMYIWGARRPVGSVVANPHTDRVRMIVVDSGKGEIGRWRAHERDLQADYRKAFGADPGPVLALGVMTDTDNTKSHVRAWYGDIVLD</sequence>
<reference evidence="1" key="1">
    <citation type="submission" date="2019-05" db="EMBL/GenBank/DDBJ databases">
        <title>Revised genome assembly of Burkholderiaceae (previously Ralstonia) sp. PBA.</title>
        <authorList>
            <person name="Gan H.M."/>
        </authorList>
    </citation>
    <scope>NUCLEOTIDE SEQUENCE</scope>
    <source>
        <strain evidence="1">PBA</strain>
    </source>
</reference>
<evidence type="ECO:0000313" key="1">
    <source>
        <dbReference type="EMBL" id="TMS58074.1"/>
    </source>
</evidence>